<evidence type="ECO:0000313" key="5">
    <source>
        <dbReference type="EMBL" id="MBM9478169.1"/>
    </source>
</evidence>
<dbReference type="Pfam" id="PF00106">
    <property type="entry name" value="adh_short"/>
    <property type="match status" value="1"/>
</dbReference>
<dbReference type="RefSeq" id="WP_205258291.1">
    <property type="nucleotide sequence ID" value="NZ_BAAAPV010000002.1"/>
</dbReference>
<feature type="transmembrane region" description="Helical" evidence="3">
    <location>
        <begin position="6"/>
        <end position="29"/>
    </location>
</feature>
<dbReference type="GO" id="GO:0016020">
    <property type="term" value="C:membrane"/>
    <property type="evidence" value="ECO:0007669"/>
    <property type="project" value="TreeGrafter"/>
</dbReference>
<feature type="domain" description="Ketoreductase" evidence="4">
    <location>
        <begin position="7"/>
        <end position="183"/>
    </location>
</feature>
<evidence type="ECO:0000256" key="1">
    <source>
        <dbReference type="ARBA" id="ARBA00006484"/>
    </source>
</evidence>
<name>A0A939C6J9_9ACTN</name>
<proteinExistence type="inferred from homology"/>
<comment type="similarity">
    <text evidence="1">Belongs to the short-chain dehydrogenases/reductases (SDR) family.</text>
</comment>
<protein>
    <submittedName>
        <fullName evidence="5">SDR family NAD(P)-dependent oxidoreductase</fullName>
    </submittedName>
</protein>
<gene>
    <name evidence="5" type="ORF">JL107_17105</name>
</gene>
<comment type="caution">
    <text evidence="5">The sequence shown here is derived from an EMBL/GenBank/DDBJ whole genome shotgun (WGS) entry which is preliminary data.</text>
</comment>
<keyword evidence="3" id="KW-1133">Transmembrane helix</keyword>
<dbReference type="SUPFAM" id="SSF51735">
    <property type="entry name" value="NAD(P)-binding Rossmann-fold domains"/>
    <property type="match status" value="1"/>
</dbReference>
<evidence type="ECO:0000259" key="4">
    <source>
        <dbReference type="SMART" id="SM00822"/>
    </source>
</evidence>
<reference evidence="5" key="1">
    <citation type="submission" date="2021-01" db="EMBL/GenBank/DDBJ databases">
        <title>KCTC 19127 draft genome.</title>
        <authorList>
            <person name="An D."/>
        </authorList>
    </citation>
    <scope>NUCLEOTIDE SEQUENCE</scope>
    <source>
        <strain evidence="5">KCTC 19127</strain>
    </source>
</reference>
<sequence>MTDLDGAHVLLVGATGGLGSALATAFAAAGARLSLAGRSAESLAALTDALPDGTVLGTSQGDLTDAATPARFVTEAGERGELTGVVYAAGVVAFGEVVDLPPEVLETLIAVNLVAPIRLAAAAVPVLPAGSFLVNLSAIVSEMPMKGMAAYSATKTGLTGFDRALSGELRRRNIRVVDARPPHTETGLVDRALAGTAPRLGQGLTAEAVAQRIVRAVKEDTGELPAAAFSAEG</sequence>
<organism evidence="5 6">
    <name type="scientific">Nakamurella flavida</name>
    <dbReference type="NCBI Taxonomy" id="363630"/>
    <lineage>
        <taxon>Bacteria</taxon>
        <taxon>Bacillati</taxon>
        <taxon>Actinomycetota</taxon>
        <taxon>Actinomycetes</taxon>
        <taxon>Nakamurellales</taxon>
        <taxon>Nakamurellaceae</taxon>
        <taxon>Nakamurella</taxon>
    </lineage>
</organism>
<keyword evidence="6" id="KW-1185">Reference proteome</keyword>
<evidence type="ECO:0000313" key="6">
    <source>
        <dbReference type="Proteomes" id="UP000663801"/>
    </source>
</evidence>
<dbReference type="InterPro" id="IPR057326">
    <property type="entry name" value="KR_dom"/>
</dbReference>
<dbReference type="Gene3D" id="3.40.50.720">
    <property type="entry name" value="NAD(P)-binding Rossmann-like Domain"/>
    <property type="match status" value="1"/>
</dbReference>
<keyword evidence="2" id="KW-0560">Oxidoreductase</keyword>
<keyword evidence="3" id="KW-0812">Transmembrane</keyword>
<dbReference type="Proteomes" id="UP000663801">
    <property type="component" value="Unassembled WGS sequence"/>
</dbReference>
<dbReference type="PANTHER" id="PTHR44196">
    <property type="entry name" value="DEHYDROGENASE/REDUCTASE SDR FAMILY MEMBER 7B"/>
    <property type="match status" value="1"/>
</dbReference>
<dbReference type="GO" id="GO:0016491">
    <property type="term" value="F:oxidoreductase activity"/>
    <property type="evidence" value="ECO:0007669"/>
    <property type="project" value="UniProtKB-KW"/>
</dbReference>
<dbReference type="InterPro" id="IPR002347">
    <property type="entry name" value="SDR_fam"/>
</dbReference>
<dbReference type="InterPro" id="IPR036291">
    <property type="entry name" value="NAD(P)-bd_dom_sf"/>
</dbReference>
<keyword evidence="3" id="KW-0472">Membrane</keyword>
<dbReference type="PANTHER" id="PTHR44196:SF1">
    <property type="entry name" value="DEHYDROGENASE_REDUCTASE SDR FAMILY MEMBER 7B"/>
    <property type="match status" value="1"/>
</dbReference>
<evidence type="ECO:0000256" key="2">
    <source>
        <dbReference type="ARBA" id="ARBA00023002"/>
    </source>
</evidence>
<dbReference type="SMART" id="SM00822">
    <property type="entry name" value="PKS_KR"/>
    <property type="match status" value="1"/>
</dbReference>
<dbReference type="EMBL" id="JAERWL010000015">
    <property type="protein sequence ID" value="MBM9478169.1"/>
    <property type="molecule type" value="Genomic_DNA"/>
</dbReference>
<accession>A0A939C6J9</accession>
<dbReference type="PRINTS" id="PR00081">
    <property type="entry name" value="GDHRDH"/>
</dbReference>
<evidence type="ECO:0000256" key="3">
    <source>
        <dbReference type="SAM" id="Phobius"/>
    </source>
</evidence>
<dbReference type="CDD" id="cd05233">
    <property type="entry name" value="SDR_c"/>
    <property type="match status" value="1"/>
</dbReference>
<dbReference type="AlphaFoldDB" id="A0A939C6J9"/>